<keyword evidence="4" id="KW-1185">Reference proteome</keyword>
<dbReference type="KEGG" id="pbor:BSF38_00826"/>
<evidence type="ECO:0000256" key="1">
    <source>
        <dbReference type="ARBA" id="ARBA00009673"/>
    </source>
</evidence>
<dbReference type="GO" id="GO:0000049">
    <property type="term" value="F:tRNA binding"/>
    <property type="evidence" value="ECO:0007669"/>
    <property type="project" value="UniProtKB-UniRule"/>
</dbReference>
<reference evidence="4" key="1">
    <citation type="submission" date="2016-12" db="EMBL/GenBank/DDBJ databases">
        <title>Comparative genomics of four Isosphaeraceae planctomycetes: a common pool of plasmids and glycoside hydrolase genes.</title>
        <authorList>
            <person name="Ivanova A."/>
        </authorList>
    </citation>
    <scope>NUCLEOTIDE SEQUENCE [LARGE SCALE GENOMIC DNA]</scope>
    <source>
        <strain evidence="4">PX4</strain>
    </source>
</reference>
<evidence type="ECO:0000313" key="4">
    <source>
        <dbReference type="Proteomes" id="UP000186309"/>
    </source>
</evidence>
<organism evidence="3 4">
    <name type="scientific">Paludisphaera borealis</name>
    <dbReference type="NCBI Taxonomy" id="1387353"/>
    <lineage>
        <taxon>Bacteria</taxon>
        <taxon>Pseudomonadati</taxon>
        <taxon>Planctomycetota</taxon>
        <taxon>Planctomycetia</taxon>
        <taxon>Isosphaerales</taxon>
        <taxon>Isosphaeraceae</taxon>
        <taxon>Paludisphaera</taxon>
    </lineage>
</organism>
<dbReference type="GO" id="GO:0019478">
    <property type="term" value="P:D-amino acid catabolic process"/>
    <property type="evidence" value="ECO:0007669"/>
    <property type="project" value="UniProtKB-UniRule"/>
</dbReference>
<dbReference type="AlphaFoldDB" id="A0A1U7CKJ6"/>
<dbReference type="NCBIfam" id="TIGR00256">
    <property type="entry name" value="D-aminoacyl-tRNA deacylase"/>
    <property type="match status" value="1"/>
</dbReference>
<dbReference type="PANTHER" id="PTHR10472:SF5">
    <property type="entry name" value="D-AMINOACYL-TRNA DEACYLASE 1"/>
    <property type="match status" value="1"/>
</dbReference>
<dbReference type="CDD" id="cd00563">
    <property type="entry name" value="Dtyr_deacylase"/>
    <property type="match status" value="1"/>
</dbReference>
<gene>
    <name evidence="2 3" type="primary">dtd</name>
    <name evidence="3" type="ORF">BSF38_00826</name>
</gene>
<keyword evidence="2 3" id="KW-0378">Hydrolase</keyword>
<dbReference type="EMBL" id="CP019082">
    <property type="protein sequence ID" value="APW59403.1"/>
    <property type="molecule type" value="Genomic_DNA"/>
</dbReference>
<dbReference type="OrthoDB" id="9801395at2"/>
<dbReference type="GO" id="GO:0051500">
    <property type="term" value="F:D-tyrosyl-tRNA(Tyr) deacylase activity"/>
    <property type="evidence" value="ECO:0007669"/>
    <property type="project" value="TreeGrafter"/>
</dbReference>
<dbReference type="EC" id="3.1.1.-" evidence="2"/>
<proteinExistence type="inferred from homology"/>
<name>A0A1U7CKJ6_9BACT</name>
<keyword evidence="2" id="KW-0820">tRNA-binding</keyword>
<dbReference type="Pfam" id="PF02580">
    <property type="entry name" value="Tyr_Deacylase"/>
    <property type="match status" value="1"/>
</dbReference>
<dbReference type="Proteomes" id="UP000186309">
    <property type="component" value="Chromosome"/>
</dbReference>
<dbReference type="InterPro" id="IPR023509">
    <property type="entry name" value="DTD-like_sf"/>
</dbReference>
<sequence>MRAVVQRVSRASVDVDGACVGRIAGGWLVLLGVGREDGPEDAARLADKILNLRAFEDEQGKMNRSVVDVRGGLLVVSQFTIMADCRSGRRPGFTDAADPETAEALYLHFKELLGTSGLEVAAGVFRATMQVELVNDGPVTFLLDSRRLF</sequence>
<comment type="catalytic activity">
    <reaction evidence="2">
        <text>glycyl-tRNA(Ala) + H2O = tRNA(Ala) + glycine + H(+)</text>
        <dbReference type="Rhea" id="RHEA:53744"/>
        <dbReference type="Rhea" id="RHEA-COMP:9657"/>
        <dbReference type="Rhea" id="RHEA-COMP:13640"/>
        <dbReference type="ChEBI" id="CHEBI:15377"/>
        <dbReference type="ChEBI" id="CHEBI:15378"/>
        <dbReference type="ChEBI" id="CHEBI:57305"/>
        <dbReference type="ChEBI" id="CHEBI:78442"/>
        <dbReference type="ChEBI" id="CHEBI:78522"/>
    </reaction>
</comment>
<comment type="function">
    <text evidence="2">An aminoacyl-tRNA editing enzyme that deacylates mischarged D-aminoacyl-tRNAs. Also deacylates mischarged glycyl-tRNA(Ala), protecting cells against glycine mischarging by AlaRS. Acts via tRNA-based rather than protein-based catalysis; rejects L-amino acids rather than detecting D-amino acids in the active site. By recycling D-aminoacyl-tRNA to D-amino acids and free tRNA molecules, this enzyme counteracts the toxicity associated with the formation of D-aminoacyl-tRNA entities in vivo and helps enforce protein L-homochirality.</text>
</comment>
<dbReference type="SUPFAM" id="SSF69500">
    <property type="entry name" value="DTD-like"/>
    <property type="match status" value="1"/>
</dbReference>
<comment type="subcellular location">
    <subcellularLocation>
        <location evidence="2">Cytoplasm</location>
    </subcellularLocation>
</comment>
<dbReference type="GO" id="GO:0106026">
    <property type="term" value="F:Gly-tRNA(Ala) deacylase activity"/>
    <property type="evidence" value="ECO:0007669"/>
    <property type="project" value="UniProtKB-UniRule"/>
</dbReference>
<dbReference type="STRING" id="1387353.BSF38_00826"/>
<comment type="similarity">
    <text evidence="1 2">Belongs to the DTD family.</text>
</comment>
<keyword evidence="2" id="KW-0963">Cytoplasm</keyword>
<keyword evidence="2" id="KW-0694">RNA-binding</keyword>
<dbReference type="Gene3D" id="3.50.80.10">
    <property type="entry name" value="D-tyrosyl-tRNA(Tyr) deacylase"/>
    <property type="match status" value="1"/>
</dbReference>
<comment type="catalytic activity">
    <reaction evidence="2">
        <text>a D-aminoacyl-tRNA + H2O = a tRNA + a D-alpha-amino acid + H(+)</text>
        <dbReference type="Rhea" id="RHEA:13953"/>
        <dbReference type="Rhea" id="RHEA-COMP:10123"/>
        <dbReference type="Rhea" id="RHEA-COMP:10124"/>
        <dbReference type="ChEBI" id="CHEBI:15377"/>
        <dbReference type="ChEBI" id="CHEBI:15378"/>
        <dbReference type="ChEBI" id="CHEBI:59871"/>
        <dbReference type="ChEBI" id="CHEBI:78442"/>
        <dbReference type="ChEBI" id="CHEBI:79333"/>
        <dbReference type="EC" id="3.1.1.96"/>
    </reaction>
</comment>
<dbReference type="HAMAP" id="MF_00518">
    <property type="entry name" value="Deacylase_Dtd"/>
    <property type="match status" value="1"/>
</dbReference>
<dbReference type="InterPro" id="IPR003732">
    <property type="entry name" value="Daa-tRNA_deacyls_DTD"/>
</dbReference>
<evidence type="ECO:0000313" key="3">
    <source>
        <dbReference type="EMBL" id="APW59403.1"/>
    </source>
</evidence>
<dbReference type="FunFam" id="3.50.80.10:FF:000001">
    <property type="entry name" value="D-aminoacyl-tRNA deacylase"/>
    <property type="match status" value="1"/>
</dbReference>
<feature type="short sequence motif" description="Gly-cisPro motif, important for rejection of L-amino acids" evidence="2">
    <location>
        <begin position="137"/>
        <end position="138"/>
    </location>
</feature>
<dbReference type="PANTHER" id="PTHR10472">
    <property type="entry name" value="D-TYROSYL-TRNA TYR DEACYLASE"/>
    <property type="match status" value="1"/>
</dbReference>
<accession>A0A1U7CKJ6</accession>
<comment type="domain">
    <text evidence="2">A Gly-cisPro motif from one monomer fits into the active site of the other monomer to allow specific chiral rejection of L-amino acids.</text>
</comment>
<protein>
    <recommendedName>
        <fullName evidence="2">D-aminoacyl-tRNA deacylase</fullName>
        <shortName evidence="2">DTD</shortName>
        <ecNumber evidence="2">3.1.1.96</ecNumber>
    </recommendedName>
    <alternativeName>
        <fullName evidence="2">Gly-tRNA(Ala) deacylase</fullName>
        <ecNumber evidence="2">3.1.1.-</ecNumber>
    </alternativeName>
</protein>
<dbReference type="GO" id="GO:0005737">
    <property type="term" value="C:cytoplasm"/>
    <property type="evidence" value="ECO:0007669"/>
    <property type="project" value="UniProtKB-SubCell"/>
</dbReference>
<comment type="subunit">
    <text evidence="2">Homodimer.</text>
</comment>
<dbReference type="EC" id="3.1.1.96" evidence="2"/>
<dbReference type="GO" id="GO:0043908">
    <property type="term" value="F:Ser(Gly)-tRNA(Ala) hydrolase activity"/>
    <property type="evidence" value="ECO:0007669"/>
    <property type="project" value="UniProtKB-UniRule"/>
</dbReference>
<evidence type="ECO:0000256" key="2">
    <source>
        <dbReference type="HAMAP-Rule" id="MF_00518"/>
    </source>
</evidence>
<dbReference type="RefSeq" id="WP_076343589.1">
    <property type="nucleotide sequence ID" value="NZ_CP019082.1"/>
</dbReference>